<dbReference type="AlphaFoldDB" id="L7VYY5"/>
<proteinExistence type="predicted"/>
<protein>
    <submittedName>
        <fullName evidence="1">Uncharacterized protein</fullName>
    </submittedName>
</protein>
<reference evidence="1" key="1">
    <citation type="submission" date="2012-09" db="EMBL/GenBank/DDBJ databases">
        <title>Metagenomic Characterization of a Microbial Community in Wastewater Detects High Levels of Antibiotic Resistance.</title>
        <authorList>
            <person name="Abrams M."/>
            <person name="Caldwell A."/>
            <person name="Vandaei E."/>
            <person name="Lee W."/>
            <person name="Perrott J."/>
            <person name="Khan S.Y."/>
            <person name="Ta J."/>
            <person name="Romero D."/>
            <person name="Nguyen V."/>
            <person name="Pourmand N."/>
            <person name="Ouverney C.C."/>
        </authorList>
    </citation>
    <scope>NUCLEOTIDE SEQUENCE</scope>
</reference>
<organism evidence="1">
    <name type="scientific">uncultured bacterium A1Q1_fos_2111</name>
    <dbReference type="NCBI Taxonomy" id="1256563"/>
    <lineage>
        <taxon>Bacteria</taxon>
        <taxon>environmental samples</taxon>
    </lineage>
</organism>
<dbReference type="EMBL" id="JX649910">
    <property type="protein sequence ID" value="AGC72706.1"/>
    <property type="molecule type" value="Genomic_DNA"/>
</dbReference>
<sequence length="46" mass="5132">MNGGEGWVGIFDHGLSLTCLCIVDVKIMAVGQLAERLQNKIRLLRY</sequence>
<accession>L7VYY5</accession>
<evidence type="ECO:0000313" key="1">
    <source>
        <dbReference type="EMBL" id="AGC72706.1"/>
    </source>
</evidence>
<name>L7VYY5_9BACT</name>